<gene>
    <name evidence="2" type="ORF">SMC7_06770</name>
</gene>
<dbReference type="Pfam" id="PF02915">
    <property type="entry name" value="Rubrerythrin"/>
    <property type="match status" value="1"/>
</dbReference>
<dbReference type="Gene3D" id="3.40.50.360">
    <property type="match status" value="1"/>
</dbReference>
<dbReference type="SUPFAM" id="SSF47240">
    <property type="entry name" value="Ferritin-like"/>
    <property type="match status" value="1"/>
</dbReference>
<dbReference type="AlphaFoldDB" id="A0A398CU48"/>
<feature type="domain" description="Rubrerythrin diiron-binding" evidence="1">
    <location>
        <begin position="170"/>
        <end position="300"/>
    </location>
</feature>
<protein>
    <recommendedName>
        <fullName evidence="1">Rubrerythrin diiron-binding domain-containing protein</fullName>
    </recommendedName>
</protein>
<dbReference type="InterPro" id="IPR009078">
    <property type="entry name" value="Ferritin-like_SF"/>
</dbReference>
<evidence type="ECO:0000313" key="3">
    <source>
        <dbReference type="Proteomes" id="UP000266328"/>
    </source>
</evidence>
<dbReference type="GO" id="GO:0046872">
    <property type="term" value="F:metal ion binding"/>
    <property type="evidence" value="ECO:0007669"/>
    <property type="project" value="InterPro"/>
</dbReference>
<proteinExistence type="predicted"/>
<sequence length="312" mass="34604">MTTKTVFYSVMGHSRMVAEGIAAALAAPLFGLTDRFTALPARWKRSARRAVRGFDLGVLSTPGVSFGRGDRLVLVFPYWNGAVVPAVSGFVRSVGLAGVTVFLVMTRRLSGGDELISQLEDDIVRQGGTIGGVFSLRTLWRAQQRLRSLGSRVGQHIAREAQGAPFSLQELLEDAIEDEVETRARYLQLIEMTPNRRLKATFSSLAVGEVAHAQLLQQLYRAYAGVVYEPHREAIASLKSGQVLDYSALLQGLGIVVEAERKAIMGYRAIAERYSSQPDVVRQTLVLARSDFQHYRDMRGMYNMLSRRHSTR</sequence>
<organism evidence="2 3">
    <name type="scientific">Candidatus Cryosericum terrychapinii</name>
    <dbReference type="NCBI Taxonomy" id="2290919"/>
    <lineage>
        <taxon>Bacteria</taxon>
        <taxon>Pseudomonadati</taxon>
        <taxon>Caldisericota/Cryosericota group</taxon>
        <taxon>Candidatus Cryosericota</taxon>
        <taxon>Candidatus Cryosericia</taxon>
        <taxon>Candidatus Cryosericales</taxon>
        <taxon>Candidatus Cryosericaceae</taxon>
        <taxon>Candidatus Cryosericum</taxon>
    </lineage>
</organism>
<dbReference type="SUPFAM" id="SSF52218">
    <property type="entry name" value="Flavoproteins"/>
    <property type="match status" value="1"/>
</dbReference>
<dbReference type="OrthoDB" id="5502211at2"/>
<keyword evidence="3" id="KW-1185">Reference proteome</keyword>
<dbReference type="InterPro" id="IPR012347">
    <property type="entry name" value="Ferritin-like"/>
</dbReference>
<dbReference type="Proteomes" id="UP000266328">
    <property type="component" value="Unassembled WGS sequence"/>
</dbReference>
<dbReference type="Gene3D" id="1.20.1260.10">
    <property type="match status" value="1"/>
</dbReference>
<dbReference type="GO" id="GO:0016491">
    <property type="term" value="F:oxidoreductase activity"/>
    <property type="evidence" value="ECO:0007669"/>
    <property type="project" value="InterPro"/>
</dbReference>
<dbReference type="InterPro" id="IPR003251">
    <property type="entry name" value="Rr_diiron-bd_dom"/>
</dbReference>
<comment type="caution">
    <text evidence="2">The sequence shown here is derived from an EMBL/GenBank/DDBJ whole genome shotgun (WGS) entry which is preliminary data.</text>
</comment>
<dbReference type="InterPro" id="IPR029039">
    <property type="entry name" value="Flavoprotein-like_sf"/>
</dbReference>
<accession>A0A398CU48</accession>
<evidence type="ECO:0000313" key="2">
    <source>
        <dbReference type="EMBL" id="RIE05630.1"/>
    </source>
</evidence>
<dbReference type="RefSeq" id="WP_119089588.1">
    <property type="nucleotide sequence ID" value="NZ_QXIS01000034.1"/>
</dbReference>
<name>A0A398CU48_9BACT</name>
<reference evidence="2 3" key="1">
    <citation type="submission" date="2018-09" db="EMBL/GenBank/DDBJ databases">
        <title>Discovery and Ecogenomic Context for Candidatus Cryosericales, a Global Caldiserica Order Active in Thawing Permafrost.</title>
        <authorList>
            <person name="Martinez M.A."/>
            <person name="Woodcroft B.J."/>
            <person name="Ignacio Espinoza J.C."/>
            <person name="Zayed A."/>
            <person name="Singleton C.M."/>
            <person name="Boyd J."/>
            <person name="Li Y.-F."/>
            <person name="Purvine S."/>
            <person name="Maughan H."/>
            <person name="Hodgkins S.B."/>
            <person name="Anderson D."/>
            <person name="Sederholm M."/>
            <person name="Temperton B."/>
            <person name="Saleska S.R."/>
            <person name="Tyson G.W."/>
            <person name="Rich V.I."/>
        </authorList>
    </citation>
    <scope>NUCLEOTIDE SEQUENCE [LARGE SCALE GENOMIC DNA]</scope>
    <source>
        <strain evidence="2 3">SMC7</strain>
    </source>
</reference>
<evidence type="ECO:0000259" key="1">
    <source>
        <dbReference type="Pfam" id="PF02915"/>
    </source>
</evidence>
<dbReference type="CDD" id="cd01045">
    <property type="entry name" value="Ferritin_like_AB"/>
    <property type="match status" value="1"/>
</dbReference>
<dbReference type="EMBL" id="QXIS01000034">
    <property type="protein sequence ID" value="RIE05630.1"/>
    <property type="molecule type" value="Genomic_DNA"/>
</dbReference>